<comment type="function">
    <text evidence="7 8">Key enzyme in folate metabolism. Catalyzes an essential reaction for de novo glycine and purine synthesis, and for DNA precursor synthesis.</text>
</comment>
<keyword evidence="4 8" id="KW-0554">One-carbon metabolism</keyword>
<keyword evidence="12" id="KW-1185">Reference proteome</keyword>
<dbReference type="InterPro" id="IPR024072">
    <property type="entry name" value="DHFR-like_dom_sf"/>
</dbReference>
<evidence type="ECO:0000256" key="7">
    <source>
        <dbReference type="ARBA" id="ARBA00025067"/>
    </source>
</evidence>
<organism evidence="11 12">
    <name type="scientific">Tepidicella xavieri</name>
    <dbReference type="NCBI Taxonomy" id="360241"/>
    <lineage>
        <taxon>Bacteria</taxon>
        <taxon>Pseudomonadati</taxon>
        <taxon>Pseudomonadota</taxon>
        <taxon>Betaproteobacteria</taxon>
        <taxon>Burkholderiales</taxon>
        <taxon>Tepidicella</taxon>
    </lineage>
</organism>
<dbReference type="PROSITE" id="PS00075">
    <property type="entry name" value="DHFR_1"/>
    <property type="match status" value="1"/>
</dbReference>
<dbReference type="GO" id="GO:0046654">
    <property type="term" value="P:tetrahydrofolate biosynthetic process"/>
    <property type="evidence" value="ECO:0007669"/>
    <property type="project" value="UniProtKB-UniPathway"/>
</dbReference>
<evidence type="ECO:0000313" key="11">
    <source>
        <dbReference type="EMBL" id="TDQ45330.1"/>
    </source>
</evidence>
<gene>
    <name evidence="11" type="ORF">DFR43_101233</name>
</gene>
<evidence type="ECO:0000256" key="1">
    <source>
        <dbReference type="ARBA" id="ARBA00004903"/>
    </source>
</evidence>
<feature type="domain" description="DHFR" evidence="10">
    <location>
        <begin position="2"/>
        <end position="168"/>
    </location>
</feature>
<dbReference type="EC" id="1.5.1.3" evidence="3 8"/>
<protein>
    <recommendedName>
        <fullName evidence="3 8">Dihydrofolate reductase</fullName>
        <ecNumber evidence="3 8">1.5.1.3</ecNumber>
    </recommendedName>
</protein>
<evidence type="ECO:0000256" key="5">
    <source>
        <dbReference type="ARBA" id="ARBA00022857"/>
    </source>
</evidence>
<sequence length="174" mass="19192">MRINLIFARASNGVIGKDNAMPWHLPEDLAHFKRHTEGWPVIMGRATWASLPARFRPLPGRLNLVLTRQPATADALRHAGALPMPSLEAALAHCEALDPAPAEVWVMGGAQVYAQALPLAQRALVTEIDQAFDGDAWAPELDGSWRETHREAHRSRSGLAFAFVTYERFKPKAA</sequence>
<dbReference type="InterPro" id="IPR012259">
    <property type="entry name" value="DHFR"/>
</dbReference>
<dbReference type="Gene3D" id="3.40.430.10">
    <property type="entry name" value="Dihydrofolate Reductase, subunit A"/>
    <property type="match status" value="1"/>
</dbReference>
<keyword evidence="5 8" id="KW-0521">NADP</keyword>
<dbReference type="CDD" id="cd00209">
    <property type="entry name" value="DHFR"/>
    <property type="match status" value="1"/>
</dbReference>
<evidence type="ECO:0000256" key="2">
    <source>
        <dbReference type="ARBA" id="ARBA00009539"/>
    </source>
</evidence>
<accession>A0A4R6UEU3</accession>
<dbReference type="OrthoDB" id="9804315at2"/>
<dbReference type="GO" id="GO:0070401">
    <property type="term" value="F:NADP+ binding"/>
    <property type="evidence" value="ECO:0007669"/>
    <property type="project" value="UniProtKB-ARBA"/>
</dbReference>
<reference evidence="11 12" key="1">
    <citation type="submission" date="2019-03" db="EMBL/GenBank/DDBJ databases">
        <title>Genomic Encyclopedia of Type Strains, Phase IV (KMG-IV): sequencing the most valuable type-strain genomes for metagenomic binning, comparative biology and taxonomic classification.</title>
        <authorList>
            <person name="Goeker M."/>
        </authorList>
    </citation>
    <scope>NUCLEOTIDE SEQUENCE [LARGE SCALE GENOMIC DNA]</scope>
    <source>
        <strain evidence="11 12">DSM 19605</strain>
    </source>
</reference>
<dbReference type="PANTHER" id="PTHR48069">
    <property type="entry name" value="DIHYDROFOLATE REDUCTASE"/>
    <property type="match status" value="1"/>
</dbReference>
<dbReference type="GO" id="GO:0046452">
    <property type="term" value="P:dihydrofolate metabolic process"/>
    <property type="evidence" value="ECO:0007669"/>
    <property type="project" value="TreeGrafter"/>
</dbReference>
<dbReference type="GO" id="GO:0006730">
    <property type="term" value="P:one-carbon metabolic process"/>
    <property type="evidence" value="ECO:0007669"/>
    <property type="project" value="UniProtKB-KW"/>
</dbReference>
<evidence type="ECO:0000256" key="4">
    <source>
        <dbReference type="ARBA" id="ARBA00022563"/>
    </source>
</evidence>
<dbReference type="EMBL" id="SNYL01000001">
    <property type="protein sequence ID" value="TDQ45330.1"/>
    <property type="molecule type" value="Genomic_DNA"/>
</dbReference>
<dbReference type="PIRSF" id="PIRSF000194">
    <property type="entry name" value="DHFR"/>
    <property type="match status" value="1"/>
</dbReference>
<evidence type="ECO:0000256" key="6">
    <source>
        <dbReference type="ARBA" id="ARBA00023002"/>
    </source>
</evidence>
<dbReference type="GO" id="GO:0046655">
    <property type="term" value="P:folic acid metabolic process"/>
    <property type="evidence" value="ECO:0007669"/>
    <property type="project" value="TreeGrafter"/>
</dbReference>
<evidence type="ECO:0000259" key="10">
    <source>
        <dbReference type="PROSITE" id="PS51330"/>
    </source>
</evidence>
<comment type="catalytic activity">
    <reaction evidence="8">
        <text>(6S)-5,6,7,8-tetrahydrofolate + NADP(+) = 7,8-dihydrofolate + NADPH + H(+)</text>
        <dbReference type="Rhea" id="RHEA:15009"/>
        <dbReference type="ChEBI" id="CHEBI:15378"/>
        <dbReference type="ChEBI" id="CHEBI:57451"/>
        <dbReference type="ChEBI" id="CHEBI:57453"/>
        <dbReference type="ChEBI" id="CHEBI:57783"/>
        <dbReference type="ChEBI" id="CHEBI:58349"/>
        <dbReference type="EC" id="1.5.1.3"/>
    </reaction>
</comment>
<dbReference type="RefSeq" id="WP_133595521.1">
    <property type="nucleotide sequence ID" value="NZ_SNYL01000001.1"/>
</dbReference>
<dbReference type="PANTHER" id="PTHR48069:SF3">
    <property type="entry name" value="DIHYDROFOLATE REDUCTASE"/>
    <property type="match status" value="1"/>
</dbReference>
<evidence type="ECO:0000256" key="3">
    <source>
        <dbReference type="ARBA" id="ARBA00012856"/>
    </source>
</evidence>
<comment type="pathway">
    <text evidence="1 8">Cofactor biosynthesis; tetrahydrofolate biosynthesis; 5,6,7,8-tetrahydrofolate from 7,8-dihydrofolate: step 1/1.</text>
</comment>
<dbReference type="Pfam" id="PF00186">
    <property type="entry name" value="DHFR_1"/>
    <property type="match status" value="1"/>
</dbReference>
<evidence type="ECO:0000256" key="8">
    <source>
        <dbReference type="PIRNR" id="PIRNR000194"/>
    </source>
</evidence>
<comment type="caution">
    <text evidence="11">The sequence shown here is derived from an EMBL/GenBank/DDBJ whole genome shotgun (WGS) entry which is preliminary data.</text>
</comment>
<dbReference type="UniPathway" id="UPA00077">
    <property type="reaction ID" value="UER00158"/>
</dbReference>
<dbReference type="PRINTS" id="PR00070">
    <property type="entry name" value="DHFR"/>
</dbReference>
<dbReference type="SUPFAM" id="SSF53597">
    <property type="entry name" value="Dihydrofolate reductase-like"/>
    <property type="match status" value="1"/>
</dbReference>
<dbReference type="GO" id="GO:0004146">
    <property type="term" value="F:dihydrofolate reductase activity"/>
    <property type="evidence" value="ECO:0007669"/>
    <property type="project" value="UniProtKB-EC"/>
</dbReference>
<dbReference type="GO" id="GO:0005829">
    <property type="term" value="C:cytosol"/>
    <property type="evidence" value="ECO:0007669"/>
    <property type="project" value="TreeGrafter"/>
</dbReference>
<keyword evidence="6 8" id="KW-0560">Oxidoreductase</keyword>
<evidence type="ECO:0000313" key="12">
    <source>
        <dbReference type="Proteomes" id="UP000295510"/>
    </source>
</evidence>
<comment type="similarity">
    <text evidence="2 8 9">Belongs to the dihydrofolate reductase family.</text>
</comment>
<dbReference type="FunFam" id="3.40.430.10:FF:000001">
    <property type="entry name" value="Dihydrofolate reductase"/>
    <property type="match status" value="1"/>
</dbReference>
<name>A0A4R6UEU3_9BURK</name>
<proteinExistence type="inferred from homology"/>
<dbReference type="AlphaFoldDB" id="A0A4R6UEU3"/>
<dbReference type="InterPro" id="IPR017925">
    <property type="entry name" value="DHFR_CS"/>
</dbReference>
<evidence type="ECO:0000256" key="9">
    <source>
        <dbReference type="RuleBase" id="RU004474"/>
    </source>
</evidence>
<dbReference type="PROSITE" id="PS51330">
    <property type="entry name" value="DHFR_2"/>
    <property type="match status" value="1"/>
</dbReference>
<dbReference type="InterPro" id="IPR001796">
    <property type="entry name" value="DHFR_dom"/>
</dbReference>
<dbReference type="Proteomes" id="UP000295510">
    <property type="component" value="Unassembled WGS sequence"/>
</dbReference>